<dbReference type="Pfam" id="PF13768">
    <property type="entry name" value="VWA_3"/>
    <property type="match status" value="1"/>
</dbReference>
<dbReference type="InterPro" id="IPR002035">
    <property type="entry name" value="VWF_A"/>
</dbReference>
<dbReference type="InterPro" id="IPR013694">
    <property type="entry name" value="VIT"/>
</dbReference>
<evidence type="ECO:0000259" key="2">
    <source>
        <dbReference type="PROSITE" id="PS51468"/>
    </source>
</evidence>
<dbReference type="PANTHER" id="PTHR46299">
    <property type="entry name" value="VON WILLEBRAND FACTOR A DOMAIN-CONTAINING PROTEIN 5B2-RELATED"/>
    <property type="match status" value="1"/>
</dbReference>
<dbReference type="Gene3D" id="3.40.50.410">
    <property type="entry name" value="von Willebrand factor, type A domain"/>
    <property type="match status" value="1"/>
</dbReference>
<accession>A0AAY4AP13</accession>
<reference evidence="3" key="3">
    <citation type="submission" date="2025-09" db="UniProtKB">
        <authorList>
            <consortium name="Ensembl"/>
        </authorList>
    </citation>
    <scope>IDENTIFICATION</scope>
</reference>
<reference evidence="3 4" key="1">
    <citation type="submission" date="2020-06" db="EMBL/GenBank/DDBJ databases">
        <authorList>
            <consortium name="Wellcome Sanger Institute Data Sharing"/>
        </authorList>
    </citation>
    <scope>NUCLEOTIDE SEQUENCE [LARGE SCALE GENOMIC DNA]</scope>
</reference>
<evidence type="ECO:0000313" key="3">
    <source>
        <dbReference type="Ensembl" id="ENSDCDP00010010035.1"/>
    </source>
</evidence>
<feature type="compositionally biased region" description="Polar residues" evidence="1">
    <location>
        <begin position="885"/>
        <end position="900"/>
    </location>
</feature>
<keyword evidence="4" id="KW-1185">Reference proteome</keyword>
<gene>
    <name evidence="3" type="primary">VWA5B2</name>
</gene>
<dbReference type="Pfam" id="PF13757">
    <property type="entry name" value="VIT_2"/>
    <property type="match status" value="1"/>
</dbReference>
<sequence length="1041" mass="115174">MPGLRNRSTWAPLLLKSSCVKSCANGCSLGVSAHLTYANTDPESVEGETVFVYPLGEKEVVVGFEAVIAGRIINVHIQSRGKLEDCCLDCGLNAHWHLVLDEDLERTVFFVGTGLIEPLEIVSVTINTSTELPTLDSGAIRIVFPTVLTPIQKLPPPSLRATSCFGSSPGKQERLPGSSQHCAHTVFTSPAANLSPYEFTFQLLVRGACLLAGLESPTHALRADADPSALSATATYITLAEEHTYDRHLEIILHLSEPHSPLVILEKGRLNFGQYEQQIIARRDFIRCARKDADCCSFQLEFVRKRYHKDILCNPVLMLNFCPDLQTDPPELQRASRELLFLIDRSSSMTEGMLVAIKSLPPAATVNIVSFASTIKTLFTCSKPCSNVCVCIYLSPHMGSTNLLSALAWVYQHPAHRSCPRQIFILTDSSDSGVGKVLELVRRNTCAARCFGLGLGPQACRRLLLGVARMTGGNTEFLDEEERLQPKLIKCLKKALEPALTDVRIDWYVPDNMEALLSPNEIPPLYPGNCLVGYCTLYNVSAFRSRKNEVIALDSCSDVLRRIEQASYIQKQYVLTRCSLSSERGLPSSSPTSDSPAPALDTGSLPQGLERMSQKQSRSCPSFSQKHQYVVYINQTLNLRVYTARYALNYVHSYNLLASYAHILTPFTVCTFMLLCIHCPFLPDGLLFPASPLDWDSFADPESLFSAASAEQTQCRSLIHGLLGGRPVSWEVTVDLSPLWTPEEPQTAPETWTEIVHHLTARSVIRDYENMAEKESDIEHGECSLIDFLSLLSLFHSRMHGMCAYELFLNLSPSGTERATTPADGNFFYCFIHPPVLWKDCVSGLGTVPTPAVHLQLASGAFCLTESYSECIQIPLERLKRASPYTSHRSSLSPPFCSTSPPRPDHDTALSDPLSSEEGSHEQLGGGPQADSGRGSETDIFERSSLDAVEQSDEQLTQLDVEGSSWATAVALAWLEHRCAGFFVEWELIAAKADFWLRCQQLPEGLDLAGLKAAARQLFLLLRHWDENIQLNMLCYNPNNM</sequence>
<reference evidence="3" key="2">
    <citation type="submission" date="2025-08" db="UniProtKB">
        <authorList>
            <consortium name="Ensembl"/>
        </authorList>
    </citation>
    <scope>IDENTIFICATION</scope>
</reference>
<dbReference type="PANTHER" id="PTHR46299:SF2">
    <property type="entry name" value="VON WILLEBRAND FACTOR A DOMAIN-CONTAINING PROTEIN 5B2"/>
    <property type="match status" value="1"/>
</dbReference>
<dbReference type="SUPFAM" id="SSF53300">
    <property type="entry name" value="vWA-like"/>
    <property type="match status" value="1"/>
</dbReference>
<organism evidence="3 4">
    <name type="scientific">Denticeps clupeoides</name>
    <name type="common">denticle herring</name>
    <dbReference type="NCBI Taxonomy" id="299321"/>
    <lineage>
        <taxon>Eukaryota</taxon>
        <taxon>Metazoa</taxon>
        <taxon>Chordata</taxon>
        <taxon>Craniata</taxon>
        <taxon>Vertebrata</taxon>
        <taxon>Euteleostomi</taxon>
        <taxon>Actinopterygii</taxon>
        <taxon>Neopterygii</taxon>
        <taxon>Teleostei</taxon>
        <taxon>Clupei</taxon>
        <taxon>Clupeiformes</taxon>
        <taxon>Denticipitoidei</taxon>
        <taxon>Denticipitidae</taxon>
        <taxon>Denticeps</taxon>
    </lineage>
</organism>
<proteinExistence type="predicted"/>
<feature type="domain" description="VIT" evidence="2">
    <location>
        <begin position="1"/>
        <end position="130"/>
    </location>
</feature>
<dbReference type="Ensembl" id="ENSDCDT00010010529.1">
    <property type="protein sequence ID" value="ENSDCDP00010010035.1"/>
    <property type="gene ID" value="ENSDCDG00010004456.1"/>
</dbReference>
<feature type="region of interest" description="Disordered" evidence="1">
    <location>
        <begin position="585"/>
        <end position="608"/>
    </location>
</feature>
<dbReference type="Proteomes" id="UP000694580">
    <property type="component" value="Chromosome 4"/>
</dbReference>
<name>A0AAY4AP13_9TELE</name>
<protein>
    <recommendedName>
        <fullName evidence="2">VIT domain-containing protein</fullName>
    </recommendedName>
</protein>
<dbReference type="PROSITE" id="PS51468">
    <property type="entry name" value="VIT"/>
    <property type="match status" value="1"/>
</dbReference>
<dbReference type="GeneTree" id="ENSGT00940000157096"/>
<dbReference type="InterPro" id="IPR052627">
    <property type="entry name" value="VWA_domain-containing"/>
</dbReference>
<dbReference type="AlphaFoldDB" id="A0AAY4AP13"/>
<feature type="compositionally biased region" description="Low complexity" evidence="1">
    <location>
        <begin position="585"/>
        <end position="601"/>
    </location>
</feature>
<evidence type="ECO:0000313" key="4">
    <source>
        <dbReference type="Proteomes" id="UP000694580"/>
    </source>
</evidence>
<evidence type="ECO:0000256" key="1">
    <source>
        <dbReference type="SAM" id="MobiDB-lite"/>
    </source>
</evidence>
<feature type="region of interest" description="Disordered" evidence="1">
    <location>
        <begin position="885"/>
        <end position="939"/>
    </location>
</feature>
<dbReference type="InterPro" id="IPR036465">
    <property type="entry name" value="vWFA_dom_sf"/>
</dbReference>